<keyword evidence="4" id="KW-1185">Reference proteome</keyword>
<evidence type="ECO:0000313" key="3">
    <source>
        <dbReference type="EMBL" id="KAK3883191.1"/>
    </source>
</evidence>
<gene>
    <name evidence="3" type="ORF">Pcinc_012483</name>
    <name evidence="2" type="ORF">Pcinc_017213</name>
</gene>
<comment type="caution">
    <text evidence="2">The sequence shown here is derived from an EMBL/GenBank/DDBJ whole genome shotgun (WGS) entry which is preliminary data.</text>
</comment>
<dbReference type="EMBL" id="JAWQEG010001009">
    <property type="protein sequence ID" value="KAK3883191.1"/>
    <property type="molecule type" value="Genomic_DNA"/>
</dbReference>
<evidence type="ECO:0000313" key="2">
    <source>
        <dbReference type="EMBL" id="KAK3878123.1"/>
    </source>
</evidence>
<protein>
    <submittedName>
        <fullName evidence="2">Uncharacterized protein</fullName>
    </submittedName>
</protein>
<name>A0AAE1KNQ8_PETCI</name>
<dbReference type="Proteomes" id="UP001286313">
    <property type="component" value="Unassembled WGS sequence"/>
</dbReference>
<reference evidence="2" key="1">
    <citation type="submission" date="2023-10" db="EMBL/GenBank/DDBJ databases">
        <title>Genome assemblies of two species of porcelain crab, Petrolisthes cinctipes and Petrolisthes manimaculis (Anomura: Porcellanidae).</title>
        <authorList>
            <person name="Angst P."/>
        </authorList>
    </citation>
    <scope>NUCLEOTIDE SEQUENCE</scope>
    <source>
        <strain evidence="2">PB745_01</strain>
        <tissue evidence="2">Gill</tissue>
    </source>
</reference>
<organism evidence="2 4">
    <name type="scientific">Petrolisthes cinctipes</name>
    <name type="common">Flat porcelain crab</name>
    <dbReference type="NCBI Taxonomy" id="88211"/>
    <lineage>
        <taxon>Eukaryota</taxon>
        <taxon>Metazoa</taxon>
        <taxon>Ecdysozoa</taxon>
        <taxon>Arthropoda</taxon>
        <taxon>Crustacea</taxon>
        <taxon>Multicrustacea</taxon>
        <taxon>Malacostraca</taxon>
        <taxon>Eumalacostraca</taxon>
        <taxon>Eucarida</taxon>
        <taxon>Decapoda</taxon>
        <taxon>Pleocyemata</taxon>
        <taxon>Anomura</taxon>
        <taxon>Galatheoidea</taxon>
        <taxon>Porcellanidae</taxon>
        <taxon>Petrolisthes</taxon>
    </lineage>
</organism>
<evidence type="ECO:0000313" key="4">
    <source>
        <dbReference type="Proteomes" id="UP001286313"/>
    </source>
</evidence>
<accession>A0AAE1KNQ8</accession>
<dbReference type="AlphaFoldDB" id="A0AAE1KNQ8"/>
<feature type="region of interest" description="Disordered" evidence="1">
    <location>
        <begin position="1"/>
        <end position="41"/>
    </location>
</feature>
<sequence>MDNTASLSSSADQSSDPVSIESTPSSSTHSDQSGSRWPTPFPIKETMFRKFVWEKLTRKVPLNQVERGYVLDGLYEECVRYSILFHIFKDGLSSDDALMPNSVWLFYYYTTT</sequence>
<evidence type="ECO:0000256" key="1">
    <source>
        <dbReference type="SAM" id="MobiDB-lite"/>
    </source>
</evidence>
<proteinExistence type="predicted"/>
<dbReference type="EMBL" id="JAWQEG010001585">
    <property type="protein sequence ID" value="KAK3878123.1"/>
    <property type="molecule type" value="Genomic_DNA"/>
</dbReference>
<feature type="compositionally biased region" description="Low complexity" evidence="1">
    <location>
        <begin position="1"/>
        <end position="35"/>
    </location>
</feature>